<protein>
    <recommendedName>
        <fullName evidence="5">Ribosome biogenesis regulatory protein</fullName>
    </recommendedName>
</protein>
<sequence length="291" mass="33154">MDVSAQLEAQKSKYKSINVEKQVPLQFDLGLLASYDTNALEENKLKTETDNYLKAYTRDGTQLLINEIFQLPLTSVQDVGVVVELPKIVTAIPREKPLPKPKPPTRWERFAKVKGIKKNKKSKLIYDEEKGEWVPRWGYKGANDDGSNEWLVPVPDNADPFEDQFTKLRQAKKERISKNEARRRRNIEEAETGETQKLENKSKAGARALKKTELHQQISVAKTSTASLGKFDKPIKGEPSNTKGVKRKFEPNIGDIQKEKEARLNILNKIIDKKGEILNVRKAIAKNHQEN</sequence>
<keyword evidence="3 5" id="KW-0690">Ribosome biogenesis</keyword>
<evidence type="ECO:0000256" key="5">
    <source>
        <dbReference type="RuleBase" id="RU364132"/>
    </source>
</evidence>
<evidence type="ECO:0000313" key="7">
    <source>
        <dbReference type="EMBL" id="RIB25247.1"/>
    </source>
</evidence>
<dbReference type="GO" id="GO:0042254">
    <property type="term" value="P:ribosome biogenesis"/>
    <property type="evidence" value="ECO:0007669"/>
    <property type="project" value="UniProtKB-KW"/>
</dbReference>
<dbReference type="STRING" id="44941.A0A397VV49"/>
<accession>A0A397VV49</accession>
<keyword evidence="8" id="KW-1185">Reference proteome</keyword>
<reference evidence="7 8" key="1">
    <citation type="submission" date="2018-06" db="EMBL/GenBank/DDBJ databases">
        <title>Comparative genomics reveals the genomic features of Rhizophagus irregularis, R. cerebriforme, R. diaphanum and Gigaspora rosea, and their symbiotic lifestyle signature.</title>
        <authorList>
            <person name="Morin E."/>
            <person name="San Clemente H."/>
            <person name="Chen E.C.H."/>
            <person name="De La Providencia I."/>
            <person name="Hainaut M."/>
            <person name="Kuo A."/>
            <person name="Kohler A."/>
            <person name="Murat C."/>
            <person name="Tang N."/>
            <person name="Roy S."/>
            <person name="Loubradou J."/>
            <person name="Henrissat B."/>
            <person name="Grigoriev I.V."/>
            <person name="Corradi N."/>
            <person name="Roux C."/>
            <person name="Martin F.M."/>
        </authorList>
    </citation>
    <scope>NUCLEOTIDE SEQUENCE [LARGE SCALE GENOMIC DNA]</scope>
    <source>
        <strain evidence="7 8">DAOM 194757</strain>
    </source>
</reference>
<evidence type="ECO:0000313" key="8">
    <source>
        <dbReference type="Proteomes" id="UP000266673"/>
    </source>
</evidence>
<dbReference type="GO" id="GO:0005634">
    <property type="term" value="C:nucleus"/>
    <property type="evidence" value="ECO:0007669"/>
    <property type="project" value="UniProtKB-SubCell"/>
</dbReference>
<evidence type="ECO:0000256" key="6">
    <source>
        <dbReference type="SAM" id="MobiDB-lite"/>
    </source>
</evidence>
<comment type="function">
    <text evidence="5">Involved in ribosomal large subunit assembly.</text>
</comment>
<evidence type="ECO:0000256" key="2">
    <source>
        <dbReference type="ARBA" id="ARBA00010077"/>
    </source>
</evidence>
<dbReference type="EMBL" id="QKWP01000181">
    <property type="protein sequence ID" value="RIB25247.1"/>
    <property type="molecule type" value="Genomic_DNA"/>
</dbReference>
<dbReference type="InterPro" id="IPR007023">
    <property type="entry name" value="Ribosom_reg"/>
</dbReference>
<evidence type="ECO:0000256" key="1">
    <source>
        <dbReference type="ARBA" id="ARBA00004123"/>
    </source>
</evidence>
<proteinExistence type="inferred from homology"/>
<keyword evidence="4 5" id="KW-0539">Nucleus</keyword>
<feature type="region of interest" description="Disordered" evidence="6">
    <location>
        <begin position="230"/>
        <end position="252"/>
    </location>
</feature>
<dbReference type="Pfam" id="PF04939">
    <property type="entry name" value="RRS1"/>
    <property type="match status" value="1"/>
</dbReference>
<comment type="caution">
    <text evidence="7">The sequence shown here is derived from an EMBL/GenBank/DDBJ whole genome shotgun (WGS) entry which is preliminary data.</text>
</comment>
<comment type="similarity">
    <text evidence="2 5">Belongs to the RRS1 family.</text>
</comment>
<gene>
    <name evidence="7" type="ORF">C2G38_2031202</name>
</gene>
<dbReference type="OrthoDB" id="28455at2759"/>
<evidence type="ECO:0000256" key="3">
    <source>
        <dbReference type="ARBA" id="ARBA00022517"/>
    </source>
</evidence>
<feature type="region of interest" description="Disordered" evidence="6">
    <location>
        <begin position="173"/>
        <end position="202"/>
    </location>
</feature>
<organism evidence="7 8">
    <name type="scientific">Gigaspora rosea</name>
    <dbReference type="NCBI Taxonomy" id="44941"/>
    <lineage>
        <taxon>Eukaryota</taxon>
        <taxon>Fungi</taxon>
        <taxon>Fungi incertae sedis</taxon>
        <taxon>Mucoromycota</taxon>
        <taxon>Glomeromycotina</taxon>
        <taxon>Glomeromycetes</taxon>
        <taxon>Diversisporales</taxon>
        <taxon>Gigasporaceae</taxon>
        <taxon>Gigaspora</taxon>
    </lineage>
</organism>
<dbReference type="AlphaFoldDB" id="A0A397VV49"/>
<comment type="subcellular location">
    <subcellularLocation>
        <location evidence="1 5">Nucleus</location>
    </subcellularLocation>
</comment>
<name>A0A397VV49_9GLOM</name>
<dbReference type="Proteomes" id="UP000266673">
    <property type="component" value="Unassembled WGS sequence"/>
</dbReference>
<evidence type="ECO:0000256" key="4">
    <source>
        <dbReference type="ARBA" id="ARBA00023242"/>
    </source>
</evidence>